<feature type="active site" description="Proton donor/acceptor" evidence="3">
    <location>
        <position position="81"/>
    </location>
</feature>
<dbReference type="GO" id="GO:0009236">
    <property type="term" value="P:cobalamin biosynthetic process"/>
    <property type="evidence" value="ECO:0007669"/>
    <property type="project" value="UniProtKB-UniRule"/>
</dbReference>
<dbReference type="InterPro" id="IPR051695">
    <property type="entry name" value="Phosphoglycerate_Mutase"/>
</dbReference>
<dbReference type="InterPro" id="IPR029033">
    <property type="entry name" value="His_PPase_superfam"/>
</dbReference>
<name>A0A168DZC8_9CLOT</name>
<feature type="binding site" evidence="4">
    <location>
        <position position="57"/>
    </location>
    <ligand>
        <name>substrate</name>
    </ligand>
</feature>
<proteinExistence type="predicted"/>
<protein>
    <recommendedName>
        <fullName evidence="2">Alpha-ribazole phosphatase</fullName>
        <ecNumber evidence="2">3.1.3.73</ecNumber>
    </recommendedName>
</protein>
<evidence type="ECO:0000256" key="1">
    <source>
        <dbReference type="ARBA" id="ARBA00022801"/>
    </source>
</evidence>
<reference evidence="5 6" key="1">
    <citation type="submission" date="2016-04" db="EMBL/GenBank/DDBJ databases">
        <title>Genome sequence of Clostridium magnum DSM 2767.</title>
        <authorList>
            <person name="Poehlein A."/>
            <person name="Uhlig R."/>
            <person name="Fischer R."/>
            <person name="Bahl H."/>
            <person name="Daniel R."/>
        </authorList>
    </citation>
    <scope>NUCLEOTIDE SEQUENCE [LARGE SCALE GENOMIC DNA]</scope>
    <source>
        <strain evidence="5 6">DSM 2767</strain>
    </source>
</reference>
<evidence type="ECO:0000256" key="4">
    <source>
        <dbReference type="PIRSR" id="PIRSR613078-2"/>
    </source>
</evidence>
<evidence type="ECO:0000256" key="2">
    <source>
        <dbReference type="NCBIfam" id="TIGR03162"/>
    </source>
</evidence>
<feature type="active site" description="Tele-phosphohistidine intermediate" evidence="3">
    <location>
        <position position="8"/>
    </location>
</feature>
<dbReference type="PATRIC" id="fig|1121326.3.peg.476"/>
<feature type="binding site" evidence="4">
    <location>
        <begin position="7"/>
        <end position="14"/>
    </location>
    <ligand>
        <name>substrate</name>
    </ligand>
</feature>
<dbReference type="Pfam" id="PF00300">
    <property type="entry name" value="His_Phos_1"/>
    <property type="match status" value="1"/>
</dbReference>
<dbReference type="STRING" id="1121326.CLMAG_05200"/>
<dbReference type="SUPFAM" id="SSF53254">
    <property type="entry name" value="Phosphoglycerate mutase-like"/>
    <property type="match status" value="1"/>
</dbReference>
<dbReference type="GO" id="GO:0043456">
    <property type="term" value="P:regulation of pentose-phosphate shunt"/>
    <property type="evidence" value="ECO:0007669"/>
    <property type="project" value="TreeGrafter"/>
</dbReference>
<dbReference type="GO" id="GO:0004331">
    <property type="term" value="F:fructose-2,6-bisphosphate 2-phosphatase activity"/>
    <property type="evidence" value="ECO:0007669"/>
    <property type="project" value="TreeGrafter"/>
</dbReference>
<keyword evidence="6" id="KW-1185">Reference proteome</keyword>
<evidence type="ECO:0000256" key="3">
    <source>
        <dbReference type="PIRSR" id="PIRSR613078-1"/>
    </source>
</evidence>
<accession>A0A168DZC8</accession>
<dbReference type="CDD" id="cd07067">
    <property type="entry name" value="HP_PGM_like"/>
    <property type="match status" value="1"/>
</dbReference>
<sequence length="195" mass="22736">MNLYFVRHGETEHNKKGCYYGSIDVSITEKGVLQAEKGSEKLKDVNFGKVYVSELKRAVQTANILLKDKQFELIKDKRINETNFGVFEGKSHEEIKALYANEWKHWCNDWKGFTPPEGESYIQFYNRVKSFMDDILKLNEDNVLIVTHGGVIRSVYCYLLGGNLDFFWSFGSRNCDITIIKYEYENLYIDSITHV</sequence>
<dbReference type="Gene3D" id="3.40.50.1240">
    <property type="entry name" value="Phosphoglycerate mutase-like"/>
    <property type="match status" value="1"/>
</dbReference>
<dbReference type="InterPro" id="IPR017578">
    <property type="entry name" value="Ribazole_CobC"/>
</dbReference>
<dbReference type="PANTHER" id="PTHR46517:SF1">
    <property type="entry name" value="FRUCTOSE-2,6-BISPHOSPHATASE TIGAR"/>
    <property type="match status" value="1"/>
</dbReference>
<dbReference type="SMART" id="SM00855">
    <property type="entry name" value="PGAM"/>
    <property type="match status" value="1"/>
</dbReference>
<gene>
    <name evidence="5" type="primary">pspA_1</name>
    <name evidence="5" type="ORF">CLMAG_05200</name>
</gene>
<dbReference type="AlphaFoldDB" id="A0A168DZC8"/>
<dbReference type="GO" id="GO:0045820">
    <property type="term" value="P:negative regulation of glycolytic process"/>
    <property type="evidence" value="ECO:0007669"/>
    <property type="project" value="TreeGrafter"/>
</dbReference>
<dbReference type="OrthoDB" id="7925971at2"/>
<dbReference type="PIRSF" id="PIRSF000709">
    <property type="entry name" value="6PFK_2-Ptase"/>
    <property type="match status" value="1"/>
</dbReference>
<dbReference type="PANTHER" id="PTHR46517">
    <property type="entry name" value="FRUCTOSE-2,6-BISPHOSPHATASE TIGAR"/>
    <property type="match status" value="1"/>
</dbReference>
<evidence type="ECO:0000313" key="6">
    <source>
        <dbReference type="Proteomes" id="UP000076603"/>
    </source>
</evidence>
<evidence type="ECO:0000313" key="5">
    <source>
        <dbReference type="EMBL" id="KZL93474.1"/>
    </source>
</evidence>
<dbReference type="EC" id="3.1.3.73" evidence="2"/>
<dbReference type="GO" id="GO:0005829">
    <property type="term" value="C:cytosol"/>
    <property type="evidence" value="ECO:0007669"/>
    <property type="project" value="TreeGrafter"/>
</dbReference>
<organism evidence="5 6">
    <name type="scientific">Clostridium magnum DSM 2767</name>
    <dbReference type="NCBI Taxonomy" id="1121326"/>
    <lineage>
        <taxon>Bacteria</taxon>
        <taxon>Bacillati</taxon>
        <taxon>Bacillota</taxon>
        <taxon>Clostridia</taxon>
        <taxon>Eubacteriales</taxon>
        <taxon>Clostridiaceae</taxon>
        <taxon>Clostridium</taxon>
    </lineage>
</organism>
<dbReference type="InterPro" id="IPR013078">
    <property type="entry name" value="His_Pase_superF_clade-1"/>
</dbReference>
<dbReference type="NCBIfam" id="TIGR03162">
    <property type="entry name" value="ribazole_cobC"/>
    <property type="match status" value="1"/>
</dbReference>
<dbReference type="EMBL" id="LWAE01000001">
    <property type="protein sequence ID" value="KZL93474.1"/>
    <property type="molecule type" value="Genomic_DNA"/>
</dbReference>
<dbReference type="RefSeq" id="WP_066617525.1">
    <property type="nucleotide sequence ID" value="NZ_FQXL01000024.1"/>
</dbReference>
<dbReference type="Proteomes" id="UP000076603">
    <property type="component" value="Unassembled WGS sequence"/>
</dbReference>
<keyword evidence="1 5" id="KW-0378">Hydrolase</keyword>
<dbReference type="GO" id="GO:0043755">
    <property type="term" value="F:alpha-ribazole phosphatase activity"/>
    <property type="evidence" value="ECO:0007669"/>
    <property type="project" value="UniProtKB-UniRule"/>
</dbReference>
<comment type="caution">
    <text evidence="5">The sequence shown here is derived from an EMBL/GenBank/DDBJ whole genome shotgun (WGS) entry which is preliminary data.</text>
</comment>